<dbReference type="PANTHER" id="PTHR42700">
    <property type="entry name" value="SULFATE ADENYLYLTRANSFERASE"/>
    <property type="match status" value="1"/>
</dbReference>
<comment type="similarity">
    <text evidence="6 7">Belongs to the APS kinase family.</text>
</comment>
<comment type="catalytic activity">
    <reaction evidence="1 6 7">
        <text>adenosine 5'-phosphosulfate + ATP = 3'-phosphoadenylyl sulfate + ADP + H(+)</text>
        <dbReference type="Rhea" id="RHEA:24152"/>
        <dbReference type="ChEBI" id="CHEBI:15378"/>
        <dbReference type="ChEBI" id="CHEBI:30616"/>
        <dbReference type="ChEBI" id="CHEBI:58243"/>
        <dbReference type="ChEBI" id="CHEBI:58339"/>
        <dbReference type="ChEBI" id="CHEBI:456216"/>
        <dbReference type="EC" id="2.7.1.25"/>
    </reaction>
</comment>
<dbReference type="Proteomes" id="UP000244168">
    <property type="component" value="Unassembled WGS sequence"/>
</dbReference>
<evidence type="ECO:0000256" key="2">
    <source>
        <dbReference type="ARBA" id="ARBA00012121"/>
    </source>
</evidence>
<dbReference type="NCBIfam" id="NF003013">
    <property type="entry name" value="PRK03846.1"/>
    <property type="match status" value="1"/>
</dbReference>
<dbReference type="GO" id="GO:0004020">
    <property type="term" value="F:adenylylsulfate kinase activity"/>
    <property type="evidence" value="ECO:0007669"/>
    <property type="project" value="UniProtKB-UniRule"/>
</dbReference>
<evidence type="ECO:0000256" key="7">
    <source>
        <dbReference type="RuleBase" id="RU004347"/>
    </source>
</evidence>
<evidence type="ECO:0000256" key="1">
    <source>
        <dbReference type="ARBA" id="ARBA00001823"/>
    </source>
</evidence>
<keyword evidence="6" id="KW-0597">Phosphoprotein</keyword>
<gene>
    <name evidence="6" type="primary">cysC</name>
    <name evidence="9" type="ORF">C8P68_101463</name>
</gene>
<keyword evidence="5 6" id="KW-0067">ATP-binding</keyword>
<evidence type="ECO:0000259" key="8">
    <source>
        <dbReference type="Pfam" id="PF01583"/>
    </source>
</evidence>
<sequence>MTPDIITAQYDGRALEAIEQRNGHKAAVVWLTGLSGAGKTTIADEVKLRLFEQGVHSFALDGDQLRSGLNKDLGFTAADRHENIRRAAAVAGLFYQSGAVVLCSFISPFATDREEVKKQFPEGRFLEIYVKCSLEECARRDPKQLYKKALNQSIPNFTGINSPYEVPEKPNMVINTEHCTETEAAEMVLTLLQVEGIITY</sequence>
<dbReference type="GO" id="GO:0005524">
    <property type="term" value="F:ATP binding"/>
    <property type="evidence" value="ECO:0007669"/>
    <property type="project" value="UniProtKB-UniRule"/>
</dbReference>
<dbReference type="GO" id="GO:0005737">
    <property type="term" value="C:cytoplasm"/>
    <property type="evidence" value="ECO:0007669"/>
    <property type="project" value="TreeGrafter"/>
</dbReference>
<dbReference type="GO" id="GO:0019379">
    <property type="term" value="P:sulfate assimilation, phosphoadenylyl sulfate reduction by phosphoadenylyl-sulfate reductase (thioredoxin)"/>
    <property type="evidence" value="ECO:0007669"/>
    <property type="project" value="TreeGrafter"/>
</dbReference>
<dbReference type="SUPFAM" id="SSF52540">
    <property type="entry name" value="P-loop containing nucleoside triphosphate hydrolases"/>
    <property type="match status" value="1"/>
</dbReference>
<comment type="caution">
    <text evidence="9">The sequence shown here is derived from an EMBL/GenBank/DDBJ whole genome shotgun (WGS) entry which is preliminary data.</text>
</comment>
<dbReference type="Gene3D" id="3.40.50.300">
    <property type="entry name" value="P-loop containing nucleotide triphosphate hydrolases"/>
    <property type="match status" value="1"/>
</dbReference>
<protein>
    <recommendedName>
        <fullName evidence="2 6">Adenylyl-sulfate kinase</fullName>
        <ecNumber evidence="2 6">2.7.1.25</ecNumber>
    </recommendedName>
    <alternativeName>
        <fullName evidence="6">APS kinase</fullName>
    </alternativeName>
    <alternativeName>
        <fullName evidence="6">ATP adenosine-5'-phosphosulfate 3'-phosphotransferase</fullName>
    </alternativeName>
    <alternativeName>
        <fullName evidence="6">Adenosine-5'-phosphosulfate kinase</fullName>
    </alternativeName>
</protein>
<dbReference type="PANTHER" id="PTHR42700:SF1">
    <property type="entry name" value="SULFATE ADENYLYLTRANSFERASE"/>
    <property type="match status" value="1"/>
</dbReference>
<dbReference type="GO" id="GO:0070814">
    <property type="term" value="P:hydrogen sulfide biosynthetic process"/>
    <property type="evidence" value="ECO:0007669"/>
    <property type="project" value="UniProtKB-UniRule"/>
</dbReference>
<dbReference type="InterPro" id="IPR059117">
    <property type="entry name" value="APS_kinase_dom"/>
</dbReference>
<dbReference type="EC" id="2.7.1.25" evidence="2 6"/>
<dbReference type="UniPathway" id="UPA00140">
    <property type="reaction ID" value="UER00205"/>
</dbReference>
<dbReference type="GO" id="GO:0010134">
    <property type="term" value="P:sulfate assimilation via adenylyl sulfate reduction"/>
    <property type="evidence" value="ECO:0007669"/>
    <property type="project" value="TreeGrafter"/>
</dbReference>
<dbReference type="InterPro" id="IPR050512">
    <property type="entry name" value="Sulf_AdTrans/APS_kinase"/>
</dbReference>
<feature type="active site" description="Phosphoserine intermediate" evidence="6">
    <location>
        <position position="107"/>
    </location>
</feature>
<comment type="pathway">
    <text evidence="6 7">Sulfur metabolism; hydrogen sulfide biosynthesis; sulfite from sulfate: step 2/3.</text>
</comment>
<evidence type="ECO:0000313" key="10">
    <source>
        <dbReference type="Proteomes" id="UP000244168"/>
    </source>
</evidence>
<feature type="binding site" evidence="6">
    <location>
        <begin position="33"/>
        <end position="40"/>
    </location>
    <ligand>
        <name>ATP</name>
        <dbReference type="ChEBI" id="CHEBI:30616"/>
    </ligand>
</feature>
<evidence type="ECO:0000256" key="4">
    <source>
        <dbReference type="ARBA" id="ARBA00022741"/>
    </source>
</evidence>
<evidence type="ECO:0000256" key="5">
    <source>
        <dbReference type="ARBA" id="ARBA00022840"/>
    </source>
</evidence>
<dbReference type="RefSeq" id="WP_211309735.1">
    <property type="nucleotide sequence ID" value="NZ_CP160205.1"/>
</dbReference>
<feature type="domain" description="APS kinase" evidence="8">
    <location>
        <begin position="26"/>
        <end position="175"/>
    </location>
</feature>
<keyword evidence="10" id="KW-1185">Reference proteome</keyword>
<proteinExistence type="inferred from homology"/>
<dbReference type="HAMAP" id="MF_00065">
    <property type="entry name" value="Adenylyl_sulf_kinase"/>
    <property type="match status" value="1"/>
</dbReference>
<comment type="function">
    <text evidence="6 7">Catalyzes the synthesis of activated sulfate.</text>
</comment>
<dbReference type="CDD" id="cd02027">
    <property type="entry name" value="APSK"/>
    <property type="match status" value="1"/>
</dbReference>
<dbReference type="Pfam" id="PF01583">
    <property type="entry name" value="APS_kinase"/>
    <property type="match status" value="1"/>
</dbReference>
<keyword evidence="6 7" id="KW-0418">Kinase</keyword>
<dbReference type="EMBL" id="QAOQ01000001">
    <property type="protein sequence ID" value="PTR01229.1"/>
    <property type="molecule type" value="Genomic_DNA"/>
</dbReference>
<dbReference type="NCBIfam" id="TIGR00455">
    <property type="entry name" value="apsK"/>
    <property type="match status" value="1"/>
</dbReference>
<evidence type="ECO:0000313" key="9">
    <source>
        <dbReference type="EMBL" id="PTR01229.1"/>
    </source>
</evidence>
<dbReference type="AlphaFoldDB" id="A0A2T5JFN5"/>
<evidence type="ECO:0000256" key="6">
    <source>
        <dbReference type="HAMAP-Rule" id="MF_00065"/>
    </source>
</evidence>
<dbReference type="GO" id="GO:0004781">
    <property type="term" value="F:sulfate adenylyltransferase (ATP) activity"/>
    <property type="evidence" value="ECO:0007669"/>
    <property type="project" value="TreeGrafter"/>
</dbReference>
<keyword evidence="4 6" id="KW-0547">Nucleotide-binding</keyword>
<evidence type="ECO:0000256" key="3">
    <source>
        <dbReference type="ARBA" id="ARBA00022679"/>
    </source>
</evidence>
<keyword evidence="3 6" id="KW-0808">Transferase</keyword>
<organism evidence="9 10">
    <name type="scientific">Mucilaginibacter yixingensis</name>
    <dbReference type="NCBI Taxonomy" id="1295612"/>
    <lineage>
        <taxon>Bacteria</taxon>
        <taxon>Pseudomonadati</taxon>
        <taxon>Bacteroidota</taxon>
        <taxon>Sphingobacteriia</taxon>
        <taxon>Sphingobacteriales</taxon>
        <taxon>Sphingobacteriaceae</taxon>
        <taxon>Mucilaginibacter</taxon>
    </lineage>
</organism>
<name>A0A2T5JFN5_9SPHI</name>
<reference evidence="9 10" key="1">
    <citation type="submission" date="2018-04" db="EMBL/GenBank/DDBJ databases">
        <title>Genomic Encyclopedia of Archaeal and Bacterial Type Strains, Phase II (KMG-II): from individual species to whole genera.</title>
        <authorList>
            <person name="Goeker M."/>
        </authorList>
    </citation>
    <scope>NUCLEOTIDE SEQUENCE [LARGE SCALE GENOMIC DNA]</scope>
    <source>
        <strain evidence="9 10">DSM 26809</strain>
    </source>
</reference>
<dbReference type="InterPro" id="IPR002891">
    <property type="entry name" value="APS"/>
</dbReference>
<accession>A0A2T5JFN5</accession>
<dbReference type="InterPro" id="IPR027417">
    <property type="entry name" value="P-loop_NTPase"/>
</dbReference>